<protein>
    <recommendedName>
        <fullName evidence="3">Secreted protein</fullName>
    </recommendedName>
</protein>
<comment type="caution">
    <text evidence="1">The sequence shown here is derived from an EMBL/GenBank/DDBJ whole genome shotgun (WGS) entry which is preliminary data.</text>
</comment>
<dbReference type="RefSeq" id="WP_187783888.1">
    <property type="nucleotide sequence ID" value="NZ_JACTVA010000009.1"/>
</dbReference>
<dbReference type="EMBL" id="JACTVA010000009">
    <property type="protein sequence ID" value="MBC9206716.1"/>
    <property type="molecule type" value="Genomic_DNA"/>
</dbReference>
<evidence type="ECO:0000313" key="1">
    <source>
        <dbReference type="EMBL" id="MBC9206716.1"/>
    </source>
</evidence>
<keyword evidence="2" id="KW-1185">Reference proteome</keyword>
<organism evidence="1 2">
    <name type="scientific">Teichococcus aerophilus</name>
    <dbReference type="NCBI Taxonomy" id="1224513"/>
    <lineage>
        <taxon>Bacteria</taxon>
        <taxon>Pseudomonadati</taxon>
        <taxon>Pseudomonadota</taxon>
        <taxon>Alphaproteobacteria</taxon>
        <taxon>Acetobacterales</taxon>
        <taxon>Roseomonadaceae</taxon>
        <taxon>Roseomonas</taxon>
    </lineage>
</organism>
<evidence type="ECO:0008006" key="3">
    <source>
        <dbReference type="Google" id="ProtNLM"/>
    </source>
</evidence>
<name>A0ABR7RK58_9PROT</name>
<gene>
    <name evidence="1" type="ORF">IBL26_07685</name>
</gene>
<accession>A0ABR7RK58</accession>
<evidence type="ECO:0000313" key="2">
    <source>
        <dbReference type="Proteomes" id="UP000626026"/>
    </source>
</evidence>
<reference evidence="1 2" key="1">
    <citation type="journal article" date="2013" name="Int. J. Syst. Evol. Microbiol.">
        <title>Roseomonas aerophila sp. nov., isolated from air.</title>
        <authorList>
            <person name="Kim S.J."/>
            <person name="Weon H.Y."/>
            <person name="Ahn J.H."/>
            <person name="Hong S.B."/>
            <person name="Seok S.J."/>
            <person name="Whang K.S."/>
            <person name="Kwon S.W."/>
        </authorList>
    </citation>
    <scope>NUCLEOTIDE SEQUENCE [LARGE SCALE GENOMIC DNA]</scope>
    <source>
        <strain evidence="1 2">NBRC 108923</strain>
    </source>
</reference>
<dbReference type="Proteomes" id="UP000626026">
    <property type="component" value="Unassembled WGS sequence"/>
</dbReference>
<sequence>MKKAWNVVATIIELLFAGLGFHPDLPRFGERRPSGPAIELDRPPLDQVVVGEPPVPQVRRFRVVPTESRGGTTDQAPQPPG</sequence>
<proteinExistence type="predicted"/>